<dbReference type="SUPFAM" id="SSF46894">
    <property type="entry name" value="C-terminal effector domain of the bipartite response regulators"/>
    <property type="match status" value="1"/>
</dbReference>
<dbReference type="Gene3D" id="1.10.10.10">
    <property type="entry name" value="Winged helix-like DNA-binding domain superfamily/Winged helix DNA-binding domain"/>
    <property type="match status" value="1"/>
</dbReference>
<evidence type="ECO:0000313" key="10">
    <source>
        <dbReference type="EMBL" id="SHK73973.1"/>
    </source>
</evidence>
<dbReference type="Gene3D" id="3.40.50.2300">
    <property type="match status" value="1"/>
</dbReference>
<dbReference type="EMBL" id="FRBC01000015">
    <property type="protein sequence ID" value="SHK73973.1"/>
    <property type="molecule type" value="Genomic_DNA"/>
</dbReference>
<dbReference type="GO" id="GO:0006355">
    <property type="term" value="P:regulation of DNA-templated transcription"/>
    <property type="evidence" value="ECO:0007669"/>
    <property type="project" value="InterPro"/>
</dbReference>
<dbReference type="FunFam" id="3.40.50.2300:FF:000001">
    <property type="entry name" value="DNA-binding response regulator PhoB"/>
    <property type="match status" value="1"/>
</dbReference>
<dbReference type="Pfam" id="PF00072">
    <property type="entry name" value="Response_reg"/>
    <property type="match status" value="1"/>
</dbReference>
<dbReference type="GO" id="GO:0000156">
    <property type="term" value="F:phosphorelay response regulator activity"/>
    <property type="evidence" value="ECO:0007669"/>
    <property type="project" value="TreeGrafter"/>
</dbReference>
<dbReference type="PROSITE" id="PS50110">
    <property type="entry name" value="RESPONSE_REGULATORY"/>
    <property type="match status" value="1"/>
</dbReference>
<dbReference type="InterPro" id="IPR001867">
    <property type="entry name" value="OmpR/PhoB-type_DNA-bd"/>
</dbReference>
<dbReference type="PANTHER" id="PTHR48111:SF4">
    <property type="entry name" value="DNA-BINDING DUAL TRANSCRIPTIONAL REGULATOR OMPR"/>
    <property type="match status" value="1"/>
</dbReference>
<dbReference type="InterPro" id="IPR036388">
    <property type="entry name" value="WH-like_DNA-bd_sf"/>
</dbReference>
<name>A0A1M6UXQ0_SELRU</name>
<dbReference type="Pfam" id="PF00486">
    <property type="entry name" value="Trans_reg_C"/>
    <property type="match status" value="1"/>
</dbReference>
<reference evidence="10 11" key="1">
    <citation type="submission" date="2016-11" db="EMBL/GenBank/DDBJ databases">
        <authorList>
            <person name="Jaros S."/>
            <person name="Januszkiewicz K."/>
            <person name="Wedrychowicz H."/>
        </authorList>
    </citation>
    <scope>NUCLEOTIDE SEQUENCE [LARGE SCALE GENOMIC DNA]</scope>
    <source>
        <strain evidence="10 11">HD4</strain>
    </source>
</reference>
<evidence type="ECO:0000256" key="4">
    <source>
        <dbReference type="ARBA" id="ARBA00023125"/>
    </source>
</evidence>
<dbReference type="PROSITE" id="PS51755">
    <property type="entry name" value="OMPR_PHOB"/>
    <property type="match status" value="1"/>
</dbReference>
<dbReference type="GO" id="GO:0032993">
    <property type="term" value="C:protein-DNA complex"/>
    <property type="evidence" value="ECO:0007669"/>
    <property type="project" value="TreeGrafter"/>
</dbReference>
<evidence type="ECO:0000256" key="2">
    <source>
        <dbReference type="ARBA" id="ARBA00023012"/>
    </source>
</evidence>
<keyword evidence="4 7" id="KW-0238">DNA-binding</keyword>
<evidence type="ECO:0000313" key="11">
    <source>
        <dbReference type="Proteomes" id="UP000184263"/>
    </source>
</evidence>
<dbReference type="GO" id="GO:0000976">
    <property type="term" value="F:transcription cis-regulatory region binding"/>
    <property type="evidence" value="ECO:0007669"/>
    <property type="project" value="TreeGrafter"/>
</dbReference>
<dbReference type="SMART" id="SM00448">
    <property type="entry name" value="REC"/>
    <property type="match status" value="1"/>
</dbReference>
<dbReference type="GO" id="GO:0005829">
    <property type="term" value="C:cytosol"/>
    <property type="evidence" value="ECO:0007669"/>
    <property type="project" value="TreeGrafter"/>
</dbReference>
<protein>
    <submittedName>
        <fullName evidence="10">DNA-binding response regulator, OmpR family, contains REC and winged-helix (WHTH) domain</fullName>
    </submittedName>
</protein>
<dbReference type="Gene3D" id="6.10.250.690">
    <property type="match status" value="1"/>
</dbReference>
<evidence type="ECO:0000256" key="7">
    <source>
        <dbReference type="PROSITE-ProRule" id="PRU01091"/>
    </source>
</evidence>
<feature type="modified residue" description="4-aspartylphosphate" evidence="6">
    <location>
        <position position="70"/>
    </location>
</feature>
<evidence type="ECO:0000256" key="6">
    <source>
        <dbReference type="PROSITE-ProRule" id="PRU00169"/>
    </source>
</evidence>
<dbReference type="RefSeq" id="WP_256625844.1">
    <property type="nucleotide sequence ID" value="NZ_FRBC01000015.1"/>
</dbReference>
<dbReference type="InterPro" id="IPR011006">
    <property type="entry name" value="CheY-like_superfamily"/>
</dbReference>
<dbReference type="PANTHER" id="PTHR48111">
    <property type="entry name" value="REGULATOR OF RPOS"/>
    <property type="match status" value="1"/>
</dbReference>
<dbReference type="SUPFAM" id="SSF52172">
    <property type="entry name" value="CheY-like"/>
    <property type="match status" value="1"/>
</dbReference>
<dbReference type="InterPro" id="IPR016032">
    <property type="entry name" value="Sig_transdc_resp-reg_C-effctor"/>
</dbReference>
<dbReference type="Proteomes" id="UP000184263">
    <property type="component" value="Unassembled WGS sequence"/>
</dbReference>
<dbReference type="AlphaFoldDB" id="A0A1M6UXQ0"/>
<organism evidence="10 11">
    <name type="scientific">Selenomonas ruminantium</name>
    <dbReference type="NCBI Taxonomy" id="971"/>
    <lineage>
        <taxon>Bacteria</taxon>
        <taxon>Bacillati</taxon>
        <taxon>Bacillota</taxon>
        <taxon>Negativicutes</taxon>
        <taxon>Selenomonadales</taxon>
        <taxon>Selenomonadaceae</taxon>
        <taxon>Selenomonas</taxon>
    </lineage>
</organism>
<dbReference type="CDD" id="cd00383">
    <property type="entry name" value="trans_reg_C"/>
    <property type="match status" value="1"/>
</dbReference>
<evidence type="ECO:0000259" key="8">
    <source>
        <dbReference type="PROSITE" id="PS50110"/>
    </source>
</evidence>
<evidence type="ECO:0000256" key="3">
    <source>
        <dbReference type="ARBA" id="ARBA00023015"/>
    </source>
</evidence>
<sequence length="251" mass="28314">MVSTNYEENVKMGDFSMQPYKILFVDDDEKLLALLVEYFTQEQFAVSTARNGSEALAQIQGTRPDILVLDVMLPGQSGLDICRQIRQHAEFHSLPIIMLTARVEEPDRFVGLEMGADDYLGKPFSMRELGARIRAVLRRTHLDMAAPAVSPGVLNFGPLSLSIQEHTLKKAGKLVELTPTEFAILQLFMEHPRQVFSRLQLMEASRGFAFEGYERTIDAHIRNLRRKLGEGNSSCIETVYGIGYRFRGDVS</sequence>
<evidence type="ECO:0000259" key="9">
    <source>
        <dbReference type="PROSITE" id="PS51755"/>
    </source>
</evidence>
<feature type="DNA-binding region" description="OmpR/PhoB-type" evidence="7">
    <location>
        <begin position="151"/>
        <end position="248"/>
    </location>
</feature>
<gene>
    <name evidence="10" type="ORF">SAMN05216582_11540</name>
</gene>
<feature type="domain" description="Response regulatory" evidence="8">
    <location>
        <begin position="21"/>
        <end position="137"/>
    </location>
</feature>
<dbReference type="InterPro" id="IPR001789">
    <property type="entry name" value="Sig_transdc_resp-reg_receiver"/>
</dbReference>
<dbReference type="SMART" id="SM00862">
    <property type="entry name" value="Trans_reg_C"/>
    <property type="match status" value="1"/>
</dbReference>
<keyword evidence="5" id="KW-0804">Transcription</keyword>
<keyword evidence="1 6" id="KW-0597">Phosphoprotein</keyword>
<proteinExistence type="predicted"/>
<feature type="domain" description="OmpR/PhoB-type" evidence="9">
    <location>
        <begin position="151"/>
        <end position="248"/>
    </location>
</feature>
<keyword evidence="3" id="KW-0805">Transcription regulation</keyword>
<accession>A0A1M6UXQ0</accession>
<dbReference type="InterPro" id="IPR039420">
    <property type="entry name" value="WalR-like"/>
</dbReference>
<evidence type="ECO:0000256" key="1">
    <source>
        <dbReference type="ARBA" id="ARBA00022553"/>
    </source>
</evidence>
<keyword evidence="2" id="KW-0902">Two-component regulatory system</keyword>
<evidence type="ECO:0000256" key="5">
    <source>
        <dbReference type="ARBA" id="ARBA00023163"/>
    </source>
</evidence>